<dbReference type="GO" id="GO:0003964">
    <property type="term" value="F:RNA-directed DNA polymerase activity"/>
    <property type="evidence" value="ECO:0007669"/>
    <property type="project" value="UniProtKB-KW"/>
</dbReference>
<evidence type="ECO:0000256" key="9">
    <source>
        <dbReference type="ARBA" id="ARBA00023268"/>
    </source>
</evidence>
<evidence type="ECO:0000313" key="14">
    <source>
        <dbReference type="Proteomes" id="UP000299102"/>
    </source>
</evidence>
<dbReference type="InterPro" id="IPR043128">
    <property type="entry name" value="Rev_trsase/Diguanyl_cyclase"/>
</dbReference>
<feature type="compositionally biased region" description="Low complexity" evidence="10">
    <location>
        <begin position="89"/>
        <end position="110"/>
    </location>
</feature>
<dbReference type="CDD" id="cd01647">
    <property type="entry name" value="RT_LTR"/>
    <property type="match status" value="1"/>
</dbReference>
<feature type="compositionally biased region" description="Polar residues" evidence="10">
    <location>
        <begin position="116"/>
        <end position="142"/>
    </location>
</feature>
<dbReference type="InterPro" id="IPR001584">
    <property type="entry name" value="Integrase_cat-core"/>
</dbReference>
<dbReference type="SUPFAM" id="SSF53098">
    <property type="entry name" value="Ribonuclease H-like"/>
    <property type="match status" value="1"/>
</dbReference>
<evidence type="ECO:0000256" key="10">
    <source>
        <dbReference type="SAM" id="MobiDB-lite"/>
    </source>
</evidence>
<keyword evidence="3" id="KW-0808">Transferase</keyword>
<dbReference type="FunFam" id="3.10.10.10:FF:000007">
    <property type="entry name" value="Retrovirus-related Pol polyprotein from transposon 17.6-like Protein"/>
    <property type="match status" value="1"/>
</dbReference>
<dbReference type="GO" id="GO:0006508">
    <property type="term" value="P:proteolysis"/>
    <property type="evidence" value="ECO:0007669"/>
    <property type="project" value="UniProtKB-KW"/>
</dbReference>
<organism evidence="13 14">
    <name type="scientific">Eumeta variegata</name>
    <name type="common">Bagworm moth</name>
    <name type="synonym">Eumeta japonica</name>
    <dbReference type="NCBI Taxonomy" id="151549"/>
    <lineage>
        <taxon>Eukaryota</taxon>
        <taxon>Metazoa</taxon>
        <taxon>Ecdysozoa</taxon>
        <taxon>Arthropoda</taxon>
        <taxon>Hexapoda</taxon>
        <taxon>Insecta</taxon>
        <taxon>Pterygota</taxon>
        <taxon>Neoptera</taxon>
        <taxon>Endopterygota</taxon>
        <taxon>Lepidoptera</taxon>
        <taxon>Glossata</taxon>
        <taxon>Ditrysia</taxon>
        <taxon>Tineoidea</taxon>
        <taxon>Psychidae</taxon>
        <taxon>Oiketicinae</taxon>
        <taxon>Eumeta</taxon>
    </lineage>
</organism>
<feature type="domain" description="Integrase catalytic" evidence="12">
    <location>
        <begin position="589"/>
        <end position="740"/>
    </location>
</feature>
<dbReference type="InterPro" id="IPR043502">
    <property type="entry name" value="DNA/RNA_pol_sf"/>
</dbReference>
<dbReference type="AlphaFoldDB" id="A0A4C1SM74"/>
<keyword evidence="2" id="KW-0645">Protease</keyword>
<evidence type="ECO:0000259" key="11">
    <source>
        <dbReference type="PROSITE" id="PS50878"/>
    </source>
</evidence>
<keyword evidence="9" id="KW-0511">Multifunctional enzyme</keyword>
<dbReference type="GO" id="GO:0003676">
    <property type="term" value="F:nucleic acid binding"/>
    <property type="evidence" value="ECO:0007669"/>
    <property type="project" value="InterPro"/>
</dbReference>
<evidence type="ECO:0000256" key="5">
    <source>
        <dbReference type="ARBA" id="ARBA00022722"/>
    </source>
</evidence>
<gene>
    <name evidence="13" type="primary">pol</name>
    <name evidence="13" type="ORF">EVAR_100367_1</name>
</gene>
<dbReference type="GO" id="GO:0042575">
    <property type="term" value="C:DNA polymerase complex"/>
    <property type="evidence" value="ECO:0007669"/>
    <property type="project" value="UniProtKB-ARBA"/>
</dbReference>
<evidence type="ECO:0000256" key="8">
    <source>
        <dbReference type="ARBA" id="ARBA00022918"/>
    </source>
</evidence>
<keyword evidence="14" id="KW-1185">Reference proteome</keyword>
<dbReference type="InterPro" id="IPR041577">
    <property type="entry name" value="RT_RNaseH_2"/>
</dbReference>
<dbReference type="Proteomes" id="UP000299102">
    <property type="component" value="Unassembled WGS sequence"/>
</dbReference>
<dbReference type="Gene3D" id="3.30.70.270">
    <property type="match status" value="2"/>
</dbReference>
<dbReference type="InterPro" id="IPR000477">
    <property type="entry name" value="RT_dom"/>
</dbReference>
<dbReference type="GO" id="GO:0008233">
    <property type="term" value="F:peptidase activity"/>
    <property type="evidence" value="ECO:0007669"/>
    <property type="project" value="UniProtKB-KW"/>
</dbReference>
<dbReference type="STRING" id="151549.A0A4C1SM74"/>
<evidence type="ECO:0000256" key="2">
    <source>
        <dbReference type="ARBA" id="ARBA00022670"/>
    </source>
</evidence>
<protein>
    <recommendedName>
        <fullName evidence="1">RNA-directed DNA polymerase</fullName>
        <ecNumber evidence="1">2.7.7.49</ecNumber>
    </recommendedName>
</protein>
<dbReference type="PANTHER" id="PTHR37984:SF5">
    <property type="entry name" value="PROTEIN NYNRIN-LIKE"/>
    <property type="match status" value="1"/>
</dbReference>
<dbReference type="Pfam" id="PF17919">
    <property type="entry name" value="RT_RNaseH_2"/>
    <property type="match status" value="1"/>
</dbReference>
<sequence length="848" mass="98514">MENAVRIFKNGLNNESIRQTLHGNPIRDLEHAYAVAQTMEHNVRCTRVNNDQQQDRMQRRQPQPNQVQRHNHQHFRRPLYNPINQQQNNWQQANNRQQSNNWHQQNNWQQADNRQRSNWHQQSPEPMDTTSANVKQPQQGFHSQPWKRLQERSGNFIHPRKIQKHNRMEAANQEDEEDDKCSSTNNNRDRTFEKRIDELMKINNKIGPLPFTSTIEASIRTTTNDPIWAKQYPGNMNDMEFVNNEIEKLLKDGIIRKSYSPYNSPMLTVHKKGTDENGNPKRRMVIDFRKLNDHTITDRYIIPDVNITLQNLGGANFFTTLDLESGFHQIKIKESDREKTAFCVNGGKYEFVRMPFGLKNAPSIFQRCVDDILRDYIGKFVYVYIDDVLIYSSSPEEHMKHIEIVFEALNKATLKISNEKSKFFMSEVEYLGHIIKHNRISTDPKKIRAIEKFPTPKTLKDLRGFLGLTGYYRRFVKNYAQVAKPLTIYLKGENAHVGKNKSANKEIKLDQSAITAVNELKLKLKEQVELYQPDFKKPFELTTDASNIAIGAVLSQNKNPIYFLSRTLSETERRYDRKPTREPLGTSLIPTKPREFIHMDIYYNDKLMYLVAIDKFSKYITARKIATKIDLDNEAEEILTNNYPECKRLLTDNEASFVTPSFKQMCIKHGVEKVETPVYRSKANGQVERAHNTIGELARIFKIKNSSSTKDEISRSIKELNNSIHSVTGYRPADIYFGRIPFDTDKISKKLQQASTNVLERLNKGTKHREFKEGTQIFVKTTTRSKSSPKYRKEIVKEDRGETVLTRRGAIVHKDNIKNSTVSQNDKIIPNISTAGNIMQDSQSISTN</sequence>
<keyword evidence="4" id="KW-0548">Nucleotidyltransferase</keyword>
<evidence type="ECO:0000256" key="4">
    <source>
        <dbReference type="ARBA" id="ARBA00022695"/>
    </source>
</evidence>
<dbReference type="EMBL" id="BGZK01003542">
    <property type="protein sequence ID" value="GBP02397.1"/>
    <property type="molecule type" value="Genomic_DNA"/>
</dbReference>
<name>A0A4C1SM74_EUMVA</name>
<dbReference type="EC" id="2.7.7.49" evidence="1"/>
<keyword evidence="5" id="KW-0540">Nuclease</keyword>
<dbReference type="Gene3D" id="3.30.420.10">
    <property type="entry name" value="Ribonuclease H-like superfamily/Ribonuclease H"/>
    <property type="match status" value="1"/>
</dbReference>
<dbReference type="GO" id="GO:0015074">
    <property type="term" value="P:DNA integration"/>
    <property type="evidence" value="ECO:0007669"/>
    <property type="project" value="InterPro"/>
</dbReference>
<evidence type="ECO:0000256" key="7">
    <source>
        <dbReference type="ARBA" id="ARBA00022801"/>
    </source>
</evidence>
<evidence type="ECO:0000259" key="12">
    <source>
        <dbReference type="PROSITE" id="PS50994"/>
    </source>
</evidence>
<feature type="region of interest" description="Disordered" evidence="10">
    <location>
        <begin position="89"/>
        <end position="189"/>
    </location>
</feature>
<dbReference type="InterPro" id="IPR036397">
    <property type="entry name" value="RNaseH_sf"/>
</dbReference>
<accession>A0A4C1SM74</accession>
<dbReference type="InterPro" id="IPR012337">
    <property type="entry name" value="RNaseH-like_sf"/>
</dbReference>
<dbReference type="InterPro" id="IPR050951">
    <property type="entry name" value="Retrovirus_Pol_polyprotein"/>
</dbReference>
<proteinExistence type="predicted"/>
<dbReference type="GO" id="GO:0004519">
    <property type="term" value="F:endonuclease activity"/>
    <property type="evidence" value="ECO:0007669"/>
    <property type="project" value="UniProtKB-KW"/>
</dbReference>
<evidence type="ECO:0000256" key="3">
    <source>
        <dbReference type="ARBA" id="ARBA00022679"/>
    </source>
</evidence>
<feature type="domain" description="Reverse transcriptase" evidence="11">
    <location>
        <begin position="250"/>
        <end position="435"/>
    </location>
</feature>
<dbReference type="FunFam" id="3.30.70.270:FF:000020">
    <property type="entry name" value="Transposon Tf2-6 polyprotein-like Protein"/>
    <property type="match status" value="1"/>
</dbReference>
<dbReference type="PROSITE" id="PS50994">
    <property type="entry name" value="INTEGRASE"/>
    <property type="match status" value="1"/>
</dbReference>
<keyword evidence="7" id="KW-0378">Hydrolase</keyword>
<dbReference type="SUPFAM" id="SSF56672">
    <property type="entry name" value="DNA/RNA polymerases"/>
    <property type="match status" value="1"/>
</dbReference>
<reference evidence="13 14" key="1">
    <citation type="journal article" date="2019" name="Commun. Biol.">
        <title>The bagworm genome reveals a unique fibroin gene that provides high tensile strength.</title>
        <authorList>
            <person name="Kono N."/>
            <person name="Nakamura H."/>
            <person name="Ohtoshi R."/>
            <person name="Tomita M."/>
            <person name="Numata K."/>
            <person name="Arakawa K."/>
        </authorList>
    </citation>
    <scope>NUCLEOTIDE SEQUENCE [LARGE SCALE GENOMIC DNA]</scope>
</reference>
<dbReference type="Pfam" id="PF00078">
    <property type="entry name" value="RVT_1"/>
    <property type="match status" value="1"/>
</dbReference>
<feature type="region of interest" description="Disordered" evidence="10">
    <location>
        <begin position="51"/>
        <end position="73"/>
    </location>
</feature>
<evidence type="ECO:0000256" key="6">
    <source>
        <dbReference type="ARBA" id="ARBA00022759"/>
    </source>
</evidence>
<dbReference type="OrthoDB" id="420169at2759"/>
<dbReference type="PROSITE" id="PS50878">
    <property type="entry name" value="RT_POL"/>
    <property type="match status" value="1"/>
</dbReference>
<evidence type="ECO:0000256" key="1">
    <source>
        <dbReference type="ARBA" id="ARBA00012493"/>
    </source>
</evidence>
<keyword evidence="6" id="KW-0255">Endonuclease</keyword>
<dbReference type="PANTHER" id="PTHR37984">
    <property type="entry name" value="PROTEIN CBG26694"/>
    <property type="match status" value="1"/>
</dbReference>
<dbReference type="Gene3D" id="3.10.10.10">
    <property type="entry name" value="HIV Type 1 Reverse Transcriptase, subunit A, domain 1"/>
    <property type="match status" value="1"/>
</dbReference>
<comment type="caution">
    <text evidence="13">The sequence shown here is derived from an EMBL/GenBank/DDBJ whole genome shotgun (WGS) entry which is preliminary data.</text>
</comment>
<keyword evidence="8" id="KW-0695">RNA-directed DNA polymerase</keyword>
<evidence type="ECO:0000313" key="13">
    <source>
        <dbReference type="EMBL" id="GBP02397.1"/>
    </source>
</evidence>